<protein>
    <submittedName>
        <fullName evidence="2">Zinc-binding metallopeptidase</fullName>
    </submittedName>
</protein>
<dbReference type="InterPro" id="IPR031321">
    <property type="entry name" value="UCP012641"/>
</dbReference>
<dbReference type="Pfam" id="PF15887">
    <property type="entry name" value="Peptidase_Mx"/>
    <property type="match status" value="1"/>
</dbReference>
<reference evidence="2 3" key="1">
    <citation type="submission" date="2024-02" db="EMBL/GenBank/DDBJ databases">
        <authorList>
            <person name="Grouzdev D."/>
        </authorList>
    </citation>
    <scope>NUCLEOTIDE SEQUENCE [LARGE SCALE GENOMIC DNA]</scope>
    <source>
        <strain evidence="2 3">9N</strain>
    </source>
</reference>
<feature type="domain" description="Zinc-ribbon" evidence="1">
    <location>
        <begin position="1"/>
        <end position="55"/>
    </location>
</feature>
<dbReference type="EMBL" id="JAZHYN010000017">
    <property type="protein sequence ID" value="MEF3366427.1"/>
    <property type="molecule type" value="Genomic_DNA"/>
</dbReference>
<dbReference type="Gene3D" id="3.40.390.70">
    <property type="match status" value="1"/>
</dbReference>
<dbReference type="PIRSF" id="PIRSF012641">
    <property type="entry name" value="UCP012641"/>
    <property type="match status" value="1"/>
</dbReference>
<name>A0ABU7XHB2_9HYPH</name>
<comment type="caution">
    <text evidence="2">The sequence shown here is derived from an EMBL/GenBank/DDBJ whole genome shotgun (WGS) entry which is preliminary data.</text>
</comment>
<organism evidence="2 3">
    <name type="scientific">Methylocystis borbori</name>
    <dbReference type="NCBI Taxonomy" id="3118750"/>
    <lineage>
        <taxon>Bacteria</taxon>
        <taxon>Pseudomonadati</taxon>
        <taxon>Pseudomonadota</taxon>
        <taxon>Alphaproteobacteria</taxon>
        <taxon>Hyphomicrobiales</taxon>
        <taxon>Methylocystaceae</taxon>
        <taxon>Methylocystis</taxon>
    </lineage>
</organism>
<evidence type="ECO:0000313" key="3">
    <source>
        <dbReference type="Proteomes" id="UP001350748"/>
    </source>
</evidence>
<dbReference type="Pfam" id="PF10005">
    <property type="entry name" value="Zn_ribbon_DZR_6"/>
    <property type="match status" value="1"/>
</dbReference>
<accession>A0ABU7XHB2</accession>
<dbReference type="InterPro" id="IPR011201">
    <property type="entry name" value="Zinc-ribbon_6_bact"/>
</dbReference>
<keyword evidence="3" id="KW-1185">Reference proteome</keyword>
<sequence>MKALQKSGDAWLSQSGQVVTLCENFQYGACNWLCHSPQARYCAACQYNRTIPNLQSPENLQAFKKLAQGARRLFYAVHRWGLPAPTKIENPSEGIAFDFLEDQIDESGNLRKVMTGHDAGLITLAASEASDLERLKRQEALNEKYRTVLGHFRHEIGHYYWDRLIGVDRRRLDAFRVIFGDERVDYAESLKRNYTDGPPQNWADLYVSSYASSHPWEDFAESWAHYLHMVDTLETASALGVVSVGTEENTHPYFDPYLEKQFDKVWSAWPVLAVKLNEINRAMGMPDIYPFVVNEVIKSKIEFVHNLIKEPNRDGPSNP</sequence>
<proteinExistence type="predicted"/>
<evidence type="ECO:0000259" key="1">
    <source>
        <dbReference type="Pfam" id="PF10005"/>
    </source>
</evidence>
<dbReference type="Proteomes" id="UP001350748">
    <property type="component" value="Unassembled WGS sequence"/>
</dbReference>
<gene>
    <name evidence="2" type="ORF">V3H18_07760</name>
</gene>
<evidence type="ECO:0000313" key="2">
    <source>
        <dbReference type="EMBL" id="MEF3366427.1"/>
    </source>
</evidence>